<accession>A0A2P6S5C8</accession>
<reference evidence="1 2" key="1">
    <citation type="journal article" date="2018" name="Nat. Genet.">
        <title>The Rosa genome provides new insights in the design of modern roses.</title>
        <authorList>
            <person name="Bendahmane M."/>
        </authorList>
    </citation>
    <scope>NUCLEOTIDE SEQUENCE [LARGE SCALE GENOMIC DNA]</scope>
    <source>
        <strain evidence="2">cv. Old Blush</strain>
    </source>
</reference>
<protein>
    <submittedName>
        <fullName evidence="1">Uncharacterized protein</fullName>
    </submittedName>
</protein>
<gene>
    <name evidence="1" type="ORF">RchiOBHm_Chr2g0171321</name>
</gene>
<dbReference type="AlphaFoldDB" id="A0A2P6S5C8"/>
<organism evidence="1 2">
    <name type="scientific">Rosa chinensis</name>
    <name type="common">China rose</name>
    <dbReference type="NCBI Taxonomy" id="74649"/>
    <lineage>
        <taxon>Eukaryota</taxon>
        <taxon>Viridiplantae</taxon>
        <taxon>Streptophyta</taxon>
        <taxon>Embryophyta</taxon>
        <taxon>Tracheophyta</taxon>
        <taxon>Spermatophyta</taxon>
        <taxon>Magnoliopsida</taxon>
        <taxon>eudicotyledons</taxon>
        <taxon>Gunneridae</taxon>
        <taxon>Pentapetalae</taxon>
        <taxon>rosids</taxon>
        <taxon>fabids</taxon>
        <taxon>Rosales</taxon>
        <taxon>Rosaceae</taxon>
        <taxon>Rosoideae</taxon>
        <taxon>Rosoideae incertae sedis</taxon>
        <taxon>Rosa</taxon>
    </lineage>
</organism>
<dbReference type="Proteomes" id="UP000238479">
    <property type="component" value="Chromosome 2"/>
</dbReference>
<sequence length="62" mass="6883">MWGTICLKEISLRFSSSLGSISRGYYLSKIVFLTRIHLKGIFTSLGSSSMRFPNGGGIEFSF</sequence>
<dbReference type="Gramene" id="PRQ53874">
    <property type="protein sequence ID" value="PRQ53874"/>
    <property type="gene ID" value="RchiOBHm_Chr2g0171321"/>
</dbReference>
<proteinExistence type="predicted"/>
<keyword evidence="2" id="KW-1185">Reference proteome</keyword>
<comment type="caution">
    <text evidence="1">The sequence shown here is derived from an EMBL/GenBank/DDBJ whole genome shotgun (WGS) entry which is preliminary data.</text>
</comment>
<evidence type="ECO:0000313" key="1">
    <source>
        <dbReference type="EMBL" id="PRQ53874.1"/>
    </source>
</evidence>
<name>A0A2P6S5C8_ROSCH</name>
<evidence type="ECO:0000313" key="2">
    <source>
        <dbReference type="Proteomes" id="UP000238479"/>
    </source>
</evidence>
<dbReference type="EMBL" id="PDCK01000040">
    <property type="protein sequence ID" value="PRQ53874.1"/>
    <property type="molecule type" value="Genomic_DNA"/>
</dbReference>